<accession>A0A1Y1XF39</accession>
<keyword evidence="3" id="KW-1185">Reference proteome</keyword>
<dbReference type="STRING" id="1754192.A0A1Y1XF39"/>
<dbReference type="AlphaFoldDB" id="A0A1Y1XF39"/>
<evidence type="ECO:0000256" key="1">
    <source>
        <dbReference type="SAM" id="MobiDB-lite"/>
    </source>
</evidence>
<evidence type="ECO:0000313" key="3">
    <source>
        <dbReference type="Proteomes" id="UP000193944"/>
    </source>
</evidence>
<reference evidence="2 3" key="1">
    <citation type="submission" date="2016-08" db="EMBL/GenBank/DDBJ databases">
        <title>A Parts List for Fungal Cellulosomes Revealed by Comparative Genomics.</title>
        <authorList>
            <consortium name="DOE Joint Genome Institute"/>
            <person name="Haitjema C.H."/>
            <person name="Gilmore S.P."/>
            <person name="Henske J.K."/>
            <person name="Solomon K.V."/>
            <person name="De Groot R."/>
            <person name="Kuo A."/>
            <person name="Mondo S.J."/>
            <person name="Salamov A.A."/>
            <person name="Labutti K."/>
            <person name="Zhao Z."/>
            <person name="Chiniquy J."/>
            <person name="Barry K."/>
            <person name="Brewer H.M."/>
            <person name="Purvine S.O."/>
            <person name="Wright A.T."/>
            <person name="Boxma B."/>
            <person name="Van Alen T."/>
            <person name="Hackstein J.H."/>
            <person name="Baker S.E."/>
            <person name="Grigoriev I.V."/>
            <person name="O'Malley M.A."/>
        </authorList>
    </citation>
    <scope>NUCLEOTIDE SEQUENCE [LARGE SCALE GENOMIC DNA]</scope>
    <source>
        <strain evidence="2 3">S4</strain>
    </source>
</reference>
<feature type="region of interest" description="Disordered" evidence="1">
    <location>
        <begin position="64"/>
        <end position="83"/>
    </location>
</feature>
<sequence length="272" mass="29919">MTKNRTEETSPNNEDESNVKRNRSSSLPYIYSDEETVGSNNLSNAESIIPTQIADSLTLIPNTSKENIPRVDPLSSTQPDPSKIPSELLNTSSSLLNSISSFNPLENEPTDQTTLININSINEKNKGIYNQIIQQSPSFISPDLFLLSGDAPSSSNASLIKASHQTKTEIDHNKPPPPIIDSNLFTPSDGGLPLFTPNYLDPQLQYLMSQTSQALSSNIMEYLDTSNPNTINPLTDLSNTTHTLPSQPHPTSLETAFNYDIINNMLWPQDTS</sequence>
<gene>
    <name evidence="2" type="ORF">BCR32DRAFT_277240</name>
</gene>
<proteinExistence type="predicted"/>
<feature type="region of interest" description="Disordered" evidence="1">
    <location>
        <begin position="1"/>
        <end position="42"/>
    </location>
</feature>
<name>A0A1Y1XF39_9FUNG</name>
<evidence type="ECO:0000313" key="2">
    <source>
        <dbReference type="EMBL" id="ORX84343.1"/>
    </source>
</evidence>
<dbReference type="OrthoDB" id="5863171at2759"/>
<dbReference type="Proteomes" id="UP000193944">
    <property type="component" value="Unassembled WGS sequence"/>
</dbReference>
<comment type="caution">
    <text evidence="2">The sequence shown here is derived from an EMBL/GenBank/DDBJ whole genome shotgun (WGS) entry which is preliminary data.</text>
</comment>
<reference evidence="2 3" key="2">
    <citation type="submission" date="2016-08" db="EMBL/GenBank/DDBJ databases">
        <title>Pervasive Adenine N6-methylation of Active Genes in Fungi.</title>
        <authorList>
            <consortium name="DOE Joint Genome Institute"/>
            <person name="Mondo S.J."/>
            <person name="Dannebaum R.O."/>
            <person name="Kuo R.C."/>
            <person name="Labutti K."/>
            <person name="Haridas S."/>
            <person name="Kuo A."/>
            <person name="Salamov A."/>
            <person name="Ahrendt S.R."/>
            <person name="Lipzen A."/>
            <person name="Sullivan W."/>
            <person name="Andreopoulos W.B."/>
            <person name="Clum A."/>
            <person name="Lindquist E."/>
            <person name="Daum C."/>
            <person name="Ramamoorthy G.K."/>
            <person name="Gryganskyi A."/>
            <person name="Culley D."/>
            <person name="Magnuson J.K."/>
            <person name="James T.Y."/>
            <person name="O'Malley M.A."/>
            <person name="Stajich J.E."/>
            <person name="Spatafora J.W."/>
            <person name="Visel A."/>
            <person name="Grigoriev I.V."/>
        </authorList>
    </citation>
    <scope>NUCLEOTIDE SEQUENCE [LARGE SCALE GENOMIC DNA]</scope>
    <source>
        <strain evidence="2 3">S4</strain>
    </source>
</reference>
<organism evidence="2 3">
    <name type="scientific">Anaeromyces robustus</name>
    <dbReference type="NCBI Taxonomy" id="1754192"/>
    <lineage>
        <taxon>Eukaryota</taxon>
        <taxon>Fungi</taxon>
        <taxon>Fungi incertae sedis</taxon>
        <taxon>Chytridiomycota</taxon>
        <taxon>Chytridiomycota incertae sedis</taxon>
        <taxon>Neocallimastigomycetes</taxon>
        <taxon>Neocallimastigales</taxon>
        <taxon>Neocallimastigaceae</taxon>
        <taxon>Anaeromyces</taxon>
    </lineage>
</organism>
<protein>
    <submittedName>
        <fullName evidence="2">Uncharacterized protein</fullName>
    </submittedName>
</protein>
<dbReference type="EMBL" id="MCFG01000054">
    <property type="protein sequence ID" value="ORX84343.1"/>
    <property type="molecule type" value="Genomic_DNA"/>
</dbReference>